<dbReference type="InterPro" id="IPR003783">
    <property type="entry name" value="Regulatory_RecX"/>
</dbReference>
<feature type="domain" description="RecX third three-helical" evidence="7">
    <location>
        <begin position="106"/>
        <end position="147"/>
    </location>
</feature>
<evidence type="ECO:0000313" key="9">
    <source>
        <dbReference type="EMBL" id="SCY50896.1"/>
    </source>
</evidence>
<dbReference type="InterPro" id="IPR053925">
    <property type="entry name" value="RecX_HTH_3rd"/>
</dbReference>
<comment type="function">
    <text evidence="5">Modulates RecA activity.</text>
</comment>
<dbReference type="InterPro" id="IPR053924">
    <property type="entry name" value="RecX_HTH_2nd"/>
</dbReference>
<sequence length="163" mass="18395">MTEPEGRDDEAVEAAYAQALKLLVRRDHSRRELARKLAERDHPRPAADAALDRLEAEGAQSDRRFAEEYARARFAKGFGPRRVEAELREHGVDGEGLRHAALERDEERRLAADQLAKRFGHTPPADVRERAKRTRYLQQRGFDPEVCAGLLRGGGNPEDEAGF</sequence>
<name>A0A0P9EDY7_9GAMM</name>
<accession>A0A0P9EDY7</accession>
<evidence type="ECO:0000256" key="5">
    <source>
        <dbReference type="HAMAP-Rule" id="MF_01114"/>
    </source>
</evidence>
<dbReference type="OrthoDB" id="7066780at2"/>
<protein>
    <recommendedName>
        <fullName evidence="3 5">Regulatory protein RecX</fullName>
    </recommendedName>
</protein>
<keyword evidence="10" id="KW-1185">Reference proteome</keyword>
<dbReference type="InterPro" id="IPR053926">
    <property type="entry name" value="RecX_HTH_1st"/>
</dbReference>
<dbReference type="Pfam" id="PF02631">
    <property type="entry name" value="RecX_HTH2"/>
    <property type="match status" value="1"/>
</dbReference>
<evidence type="ECO:0000256" key="2">
    <source>
        <dbReference type="ARBA" id="ARBA00009695"/>
    </source>
</evidence>
<dbReference type="Gene3D" id="1.10.10.10">
    <property type="entry name" value="Winged helix-like DNA-binding domain superfamily/Winged helix DNA-binding domain"/>
    <property type="match status" value="3"/>
</dbReference>
<evidence type="ECO:0000256" key="1">
    <source>
        <dbReference type="ARBA" id="ARBA00004496"/>
    </source>
</evidence>
<keyword evidence="4 5" id="KW-0963">Cytoplasm</keyword>
<comment type="subcellular location">
    <subcellularLocation>
        <location evidence="1 5">Cytoplasm</location>
    </subcellularLocation>
</comment>
<evidence type="ECO:0000313" key="10">
    <source>
        <dbReference type="Proteomes" id="UP000183104"/>
    </source>
</evidence>
<dbReference type="PANTHER" id="PTHR33602">
    <property type="entry name" value="REGULATORY PROTEIN RECX FAMILY PROTEIN"/>
    <property type="match status" value="1"/>
</dbReference>
<dbReference type="GO" id="GO:0005737">
    <property type="term" value="C:cytoplasm"/>
    <property type="evidence" value="ECO:0007669"/>
    <property type="project" value="UniProtKB-SubCell"/>
</dbReference>
<reference evidence="10" key="1">
    <citation type="submission" date="2016-10" db="EMBL/GenBank/DDBJ databases">
        <authorList>
            <person name="Varghese N."/>
        </authorList>
    </citation>
    <scope>NUCLEOTIDE SEQUENCE [LARGE SCALE GENOMIC DNA]</scope>
    <source>
        <strain evidence="10">HL 19</strain>
    </source>
</reference>
<dbReference type="STRING" id="381306.AN478_05155"/>
<evidence type="ECO:0000256" key="3">
    <source>
        <dbReference type="ARBA" id="ARBA00018111"/>
    </source>
</evidence>
<proteinExistence type="inferred from homology"/>
<comment type="similarity">
    <text evidence="2 5">Belongs to the RecX family.</text>
</comment>
<dbReference type="PANTHER" id="PTHR33602:SF1">
    <property type="entry name" value="REGULATORY PROTEIN RECX FAMILY PROTEIN"/>
    <property type="match status" value="1"/>
</dbReference>
<feature type="domain" description="RecX second three-helical" evidence="6">
    <location>
        <begin position="61"/>
        <end position="95"/>
    </location>
</feature>
<dbReference type="HAMAP" id="MF_01114">
    <property type="entry name" value="RecX"/>
    <property type="match status" value="1"/>
</dbReference>
<dbReference type="Proteomes" id="UP000183104">
    <property type="component" value="Unassembled WGS sequence"/>
</dbReference>
<organism evidence="9 10">
    <name type="scientific">Thiohalorhabdus denitrificans</name>
    <dbReference type="NCBI Taxonomy" id="381306"/>
    <lineage>
        <taxon>Bacteria</taxon>
        <taxon>Pseudomonadati</taxon>
        <taxon>Pseudomonadota</taxon>
        <taxon>Gammaproteobacteria</taxon>
        <taxon>Thiohalorhabdales</taxon>
        <taxon>Thiohalorhabdaceae</taxon>
        <taxon>Thiohalorhabdus</taxon>
    </lineage>
</organism>
<gene>
    <name evidence="5" type="primary">recX</name>
    <name evidence="9" type="ORF">SAMN05661077_2349</name>
</gene>
<dbReference type="EMBL" id="FMUN01000006">
    <property type="protein sequence ID" value="SCY50896.1"/>
    <property type="molecule type" value="Genomic_DNA"/>
</dbReference>
<dbReference type="RefSeq" id="WP_054965556.1">
    <property type="nucleotide sequence ID" value="NZ_FMUN01000006.1"/>
</dbReference>
<dbReference type="Pfam" id="PF21981">
    <property type="entry name" value="RecX_HTH3"/>
    <property type="match status" value="1"/>
</dbReference>
<feature type="domain" description="RecX first three-helical" evidence="8">
    <location>
        <begin position="15"/>
        <end position="54"/>
    </location>
</feature>
<dbReference type="GO" id="GO:0006282">
    <property type="term" value="P:regulation of DNA repair"/>
    <property type="evidence" value="ECO:0007669"/>
    <property type="project" value="UniProtKB-UniRule"/>
</dbReference>
<evidence type="ECO:0000256" key="4">
    <source>
        <dbReference type="ARBA" id="ARBA00022490"/>
    </source>
</evidence>
<evidence type="ECO:0000259" key="7">
    <source>
        <dbReference type="Pfam" id="PF21981"/>
    </source>
</evidence>
<evidence type="ECO:0000259" key="6">
    <source>
        <dbReference type="Pfam" id="PF02631"/>
    </source>
</evidence>
<dbReference type="Pfam" id="PF21982">
    <property type="entry name" value="RecX_HTH1"/>
    <property type="match status" value="1"/>
</dbReference>
<evidence type="ECO:0000259" key="8">
    <source>
        <dbReference type="Pfam" id="PF21982"/>
    </source>
</evidence>
<dbReference type="AlphaFoldDB" id="A0A0P9EDY7"/>
<dbReference type="InterPro" id="IPR036388">
    <property type="entry name" value="WH-like_DNA-bd_sf"/>
</dbReference>